<accession>A0A0H5R9J3</accession>
<organism evidence="1">
    <name type="scientific">Spongospora subterranea</name>
    <dbReference type="NCBI Taxonomy" id="70186"/>
    <lineage>
        <taxon>Eukaryota</taxon>
        <taxon>Sar</taxon>
        <taxon>Rhizaria</taxon>
        <taxon>Endomyxa</taxon>
        <taxon>Phytomyxea</taxon>
        <taxon>Plasmodiophorida</taxon>
        <taxon>Plasmodiophoridae</taxon>
        <taxon>Spongospora</taxon>
    </lineage>
</organism>
<sequence length="352" mass="39487">LVVATRSSHQFISIIMTCAMETDPAISEIDLEDVIERDDIAAIRALTIEDVEHHLLDDSYPGHLVNQLSSCWSRSLSFHETLSPDLISRISNIVDHYRDARFHAIQLIQAYLYNEHMAEMDSTLLLLSPHLQLSLLSAMCLVSQPSDSVHSIIWPNIHNRIPLIVQSLPSQEGCEIIRYYIDRASNPLLIADQLVQSGIWRSIVTSLSDDLHISTCISGISQCPSLATYTSQALRPNFGKNISCSSQIALAISLAIYSVDNKQYWTEIALARFNSIVDDALSAPSVLINVLDMTHPTSQFRSSIFAGRLRSMMLGLRHPVSDDDEERQSSSKSAIRLRRSIHRMVHENIKSE</sequence>
<proteinExistence type="predicted"/>
<evidence type="ECO:0000313" key="1">
    <source>
        <dbReference type="EMBL" id="CRZ10347.1"/>
    </source>
</evidence>
<protein>
    <submittedName>
        <fullName evidence="1">Uncharacterized protein</fullName>
    </submittedName>
</protein>
<dbReference type="EMBL" id="HACM01009905">
    <property type="protein sequence ID" value="CRZ10347.1"/>
    <property type="molecule type" value="Transcribed_RNA"/>
</dbReference>
<feature type="non-terminal residue" evidence="1">
    <location>
        <position position="1"/>
    </location>
</feature>
<name>A0A0H5R9J3_9EUKA</name>
<dbReference type="AlphaFoldDB" id="A0A0H5R9J3"/>
<reference evidence="1" key="1">
    <citation type="submission" date="2015-04" db="EMBL/GenBank/DDBJ databases">
        <title>The genome sequence of the plant pathogenic Rhizarian Plasmodiophora brassicae reveals insights in its biotrophic life cycle and the origin of chitin synthesis.</title>
        <authorList>
            <person name="Schwelm A."/>
            <person name="Fogelqvist J."/>
            <person name="Knaust A."/>
            <person name="Julke S."/>
            <person name="Lilja T."/>
            <person name="Dhandapani V."/>
            <person name="Bonilla-Rosso G."/>
            <person name="Karlsson M."/>
            <person name="Shevchenko A."/>
            <person name="Choi S.R."/>
            <person name="Kim H.G."/>
            <person name="Park J.Y."/>
            <person name="Lim Y.P."/>
            <person name="Ludwig-Muller J."/>
            <person name="Dixelius C."/>
        </authorList>
    </citation>
    <scope>NUCLEOTIDE SEQUENCE</scope>
    <source>
        <tissue evidence="1">Potato root galls</tissue>
    </source>
</reference>